<reference evidence="1 2" key="2">
    <citation type="submission" date="2019-09" db="EMBL/GenBank/DDBJ databases">
        <title>Complete Genome Sequence and Methylome Analysis of free living Spirochaetas.</title>
        <authorList>
            <person name="Leshcheva N."/>
            <person name="Mikheeva N."/>
        </authorList>
    </citation>
    <scope>NUCLEOTIDE SEQUENCE [LARGE SCALE GENOMIC DNA]</scope>
    <source>
        <strain evidence="1 2">P</strain>
    </source>
</reference>
<protein>
    <recommendedName>
        <fullName evidence="3">Bacteriocin</fullName>
    </recommendedName>
</protein>
<evidence type="ECO:0000313" key="2">
    <source>
        <dbReference type="Proteomes" id="UP000323824"/>
    </source>
</evidence>
<name>A0A5C1Q834_9SPIO</name>
<gene>
    <name evidence="1" type="ORF">EW093_02250</name>
</gene>
<dbReference type="KEGG" id="sper:EW093_02250"/>
<dbReference type="Proteomes" id="UP000323824">
    <property type="component" value="Chromosome"/>
</dbReference>
<reference evidence="1 2" key="1">
    <citation type="submission" date="2019-02" db="EMBL/GenBank/DDBJ databases">
        <authorList>
            <person name="Fomenkov A."/>
            <person name="Dubinina G."/>
            <person name="Grabovich M."/>
            <person name="Vincze T."/>
            <person name="Roberts R.J."/>
        </authorList>
    </citation>
    <scope>NUCLEOTIDE SEQUENCE [LARGE SCALE GENOMIC DNA]</scope>
    <source>
        <strain evidence="1 2">P</strain>
    </source>
</reference>
<evidence type="ECO:0000313" key="1">
    <source>
        <dbReference type="EMBL" id="QEN03567.1"/>
    </source>
</evidence>
<dbReference type="EMBL" id="CP035807">
    <property type="protein sequence ID" value="QEN03567.1"/>
    <property type="molecule type" value="Genomic_DNA"/>
</dbReference>
<accession>A0A5C1Q834</accession>
<dbReference type="RefSeq" id="WP_149566825.1">
    <property type="nucleotide sequence ID" value="NZ_CP035807.1"/>
</dbReference>
<proteinExistence type="predicted"/>
<dbReference type="AlphaFoldDB" id="A0A5C1Q834"/>
<sequence>MKELNLTELENVNGGREASVEAIHRFNKQFYPRGRNFSTNPRIDRHSAHKYGGSRVGGAYIID</sequence>
<evidence type="ECO:0008006" key="3">
    <source>
        <dbReference type="Google" id="ProtNLM"/>
    </source>
</evidence>
<keyword evidence="2" id="KW-1185">Reference proteome</keyword>
<organism evidence="1 2">
    <name type="scientific">Thiospirochaeta perfilievii</name>
    <dbReference type="NCBI Taxonomy" id="252967"/>
    <lineage>
        <taxon>Bacteria</taxon>
        <taxon>Pseudomonadati</taxon>
        <taxon>Spirochaetota</taxon>
        <taxon>Spirochaetia</taxon>
        <taxon>Spirochaetales</taxon>
        <taxon>Spirochaetaceae</taxon>
        <taxon>Thiospirochaeta</taxon>
    </lineage>
</organism>